<evidence type="ECO:0000313" key="3">
    <source>
        <dbReference type="EMBL" id="MDI1431453.1"/>
    </source>
</evidence>
<feature type="chain" id="PRO_5046743869" description="Lipoprotein" evidence="2">
    <location>
        <begin position="20"/>
        <end position="476"/>
    </location>
</feature>
<comment type="caution">
    <text evidence="3">The sequence shown here is derived from an EMBL/GenBank/DDBJ whole genome shotgun (WGS) entry which is preliminary data.</text>
</comment>
<sequence length="476" mass="51305">MKNLSLAALCALALSCAKSTPTPEKEATVAPSAAPLAPSASAASAEREPPKKTIPTLAPEPFEGTKGLSVELFGIEGALLVAEGLRVGRIVEERVEWIGSVPETNLSLGPTRVSSVHGSWPDSVDVLSMNMGRAPMPTYFPLTGKGVSRTFGPGGSLGWIHGTAQLGKTTLVVGYDVNDGHRFDTVRGPTLVLKPIEAEKGGCKKGEVKNVWGDDNDKGIALPPSAVAATESGTLVTIGNLCDRAKSPAAEVWEKPGKSRIVPLGALVKEFAYFPKMLRGKGDDLWVETTPVLHYNGGKFDLLPTLDKPIRDLFVSPNGKLHGISGRSIVRFDEGTWTVLANLARPMRFSAVVMDDKETIWVSHSGVSRLRETQNADVEEEGCKTPFVYLYEVSWRNDAKFTFPTTTKALSTFPEVADLGLVEYYDDGRRLGVTVKSKEQGEAVIAHVKANMKDEQPELICYAPKGPRVIEIKAKK</sequence>
<dbReference type="RefSeq" id="WP_136972659.1">
    <property type="nucleotide sequence ID" value="NZ_JARZHI010000014.1"/>
</dbReference>
<evidence type="ECO:0008006" key="5">
    <source>
        <dbReference type="Google" id="ProtNLM"/>
    </source>
</evidence>
<organism evidence="3 4">
    <name type="scientific">Polyangium sorediatum</name>
    <dbReference type="NCBI Taxonomy" id="889274"/>
    <lineage>
        <taxon>Bacteria</taxon>
        <taxon>Pseudomonadati</taxon>
        <taxon>Myxococcota</taxon>
        <taxon>Polyangia</taxon>
        <taxon>Polyangiales</taxon>
        <taxon>Polyangiaceae</taxon>
        <taxon>Polyangium</taxon>
    </lineage>
</organism>
<feature type="signal peptide" evidence="2">
    <location>
        <begin position="1"/>
        <end position="19"/>
    </location>
</feature>
<feature type="compositionally biased region" description="Low complexity" evidence="1">
    <location>
        <begin position="30"/>
        <end position="44"/>
    </location>
</feature>
<evidence type="ECO:0000256" key="1">
    <source>
        <dbReference type="SAM" id="MobiDB-lite"/>
    </source>
</evidence>
<evidence type="ECO:0000256" key="2">
    <source>
        <dbReference type="SAM" id="SignalP"/>
    </source>
</evidence>
<keyword evidence="4" id="KW-1185">Reference proteome</keyword>
<dbReference type="EMBL" id="JARZHI010000014">
    <property type="protein sequence ID" value="MDI1431453.1"/>
    <property type="molecule type" value="Genomic_DNA"/>
</dbReference>
<gene>
    <name evidence="3" type="ORF">QHF89_18305</name>
</gene>
<protein>
    <recommendedName>
        <fullName evidence="5">Lipoprotein</fullName>
    </recommendedName>
</protein>
<feature type="region of interest" description="Disordered" evidence="1">
    <location>
        <begin position="21"/>
        <end position="60"/>
    </location>
</feature>
<proteinExistence type="predicted"/>
<dbReference type="Proteomes" id="UP001160301">
    <property type="component" value="Unassembled WGS sequence"/>
</dbReference>
<keyword evidence="2" id="KW-0732">Signal</keyword>
<name>A0ABT6NSZ4_9BACT</name>
<accession>A0ABT6NSZ4</accession>
<evidence type="ECO:0000313" key="4">
    <source>
        <dbReference type="Proteomes" id="UP001160301"/>
    </source>
</evidence>
<dbReference type="PROSITE" id="PS51257">
    <property type="entry name" value="PROKAR_LIPOPROTEIN"/>
    <property type="match status" value="1"/>
</dbReference>
<reference evidence="3 4" key="1">
    <citation type="submission" date="2023-04" db="EMBL/GenBank/DDBJ databases">
        <title>The genome sequence of Polyangium sorediatum DSM14670.</title>
        <authorList>
            <person name="Zhang X."/>
        </authorList>
    </citation>
    <scope>NUCLEOTIDE SEQUENCE [LARGE SCALE GENOMIC DNA]</scope>
    <source>
        <strain evidence="3 4">DSM 14670</strain>
    </source>
</reference>